<reference evidence="3" key="1">
    <citation type="journal article" date="2016" name="Genome Announc.">
        <title>Genome sequences of three species of Hanseniaspora isolated from spontaneous wine fermentations.</title>
        <authorList>
            <person name="Sternes P.R."/>
            <person name="Lee D."/>
            <person name="Kutyna D.R."/>
            <person name="Borneman A.R."/>
        </authorList>
    </citation>
    <scope>NUCLEOTIDE SEQUENCE [LARGE SCALE GENOMIC DNA]</scope>
    <source>
        <strain evidence="3">AWRI3579</strain>
    </source>
</reference>
<feature type="compositionally biased region" description="Polar residues" evidence="1">
    <location>
        <begin position="15"/>
        <end position="50"/>
    </location>
</feature>
<dbReference type="EMBL" id="LPNM01000006">
    <property type="protein sequence ID" value="OEJ86287.1"/>
    <property type="molecule type" value="Genomic_DNA"/>
</dbReference>
<gene>
    <name evidence="2" type="ORF">AWRI3579_g1078</name>
</gene>
<dbReference type="Proteomes" id="UP000095728">
    <property type="component" value="Unassembled WGS sequence"/>
</dbReference>
<dbReference type="InParanoid" id="A0A1E5RHC6"/>
<keyword evidence="3" id="KW-1185">Reference proteome</keyword>
<sequence length="180" mass="20097">MKRSHDEEELDGSKVVNSNGNHASGDNTSNGNTANHINNKKINTYSNKQSGSRHDGIMNMLMNNSRMRTNEMGDINNRTLDNRSSAGCTDNSTKDTRSTTRSTRSSTQNNGHQSKHVGKCYYCYRDVVVVEEEKEKEYAVCCVVCGNVTCGTCGIICYDHGCERKCLNCLYESRTKQESL</sequence>
<feature type="region of interest" description="Disordered" evidence="1">
    <location>
        <begin position="1"/>
        <end position="57"/>
    </location>
</feature>
<proteinExistence type="predicted"/>
<accession>A0A1E5RHC6</accession>
<comment type="caution">
    <text evidence="2">The sequence shown here is derived from an EMBL/GenBank/DDBJ whole genome shotgun (WGS) entry which is preliminary data.</text>
</comment>
<name>A0A1E5RHC6_9ASCO</name>
<feature type="compositionally biased region" description="Polar residues" evidence="1">
    <location>
        <begin position="76"/>
        <end position="88"/>
    </location>
</feature>
<evidence type="ECO:0000313" key="2">
    <source>
        <dbReference type="EMBL" id="OEJ86287.1"/>
    </source>
</evidence>
<evidence type="ECO:0000256" key="1">
    <source>
        <dbReference type="SAM" id="MobiDB-lite"/>
    </source>
</evidence>
<organism evidence="2 3">
    <name type="scientific">Hanseniaspora osmophila</name>
    <dbReference type="NCBI Taxonomy" id="56408"/>
    <lineage>
        <taxon>Eukaryota</taxon>
        <taxon>Fungi</taxon>
        <taxon>Dikarya</taxon>
        <taxon>Ascomycota</taxon>
        <taxon>Saccharomycotina</taxon>
        <taxon>Saccharomycetes</taxon>
        <taxon>Saccharomycodales</taxon>
        <taxon>Saccharomycodaceae</taxon>
        <taxon>Hanseniaspora</taxon>
    </lineage>
</organism>
<evidence type="ECO:0000313" key="3">
    <source>
        <dbReference type="Proteomes" id="UP000095728"/>
    </source>
</evidence>
<feature type="region of interest" description="Disordered" evidence="1">
    <location>
        <begin position="71"/>
        <end position="114"/>
    </location>
</feature>
<protein>
    <submittedName>
        <fullName evidence="2">Uncharacterized protein</fullName>
    </submittedName>
</protein>
<dbReference type="AlphaFoldDB" id="A0A1E5RHC6"/>